<dbReference type="InParanoid" id="T1H973"/>
<dbReference type="SMART" id="SM00369">
    <property type="entry name" value="LRR_TYP"/>
    <property type="match status" value="10"/>
</dbReference>
<evidence type="ECO:0000256" key="3">
    <source>
        <dbReference type="ARBA" id="ARBA00022737"/>
    </source>
</evidence>
<evidence type="ECO:0000256" key="1">
    <source>
        <dbReference type="ARBA" id="ARBA00022614"/>
    </source>
</evidence>
<dbReference type="EnsemblMetazoa" id="RPRC000575-RA">
    <property type="protein sequence ID" value="RPRC000575-PA"/>
    <property type="gene ID" value="RPRC000575"/>
</dbReference>
<dbReference type="SMART" id="SM00082">
    <property type="entry name" value="LRRCT"/>
    <property type="match status" value="1"/>
</dbReference>
<dbReference type="STRING" id="13249.T1H973"/>
<organism evidence="5 6">
    <name type="scientific">Rhodnius prolixus</name>
    <name type="common">Triatomid bug</name>
    <dbReference type="NCBI Taxonomy" id="13249"/>
    <lineage>
        <taxon>Eukaryota</taxon>
        <taxon>Metazoa</taxon>
        <taxon>Ecdysozoa</taxon>
        <taxon>Arthropoda</taxon>
        <taxon>Hexapoda</taxon>
        <taxon>Insecta</taxon>
        <taxon>Pterygota</taxon>
        <taxon>Neoptera</taxon>
        <taxon>Paraneoptera</taxon>
        <taxon>Hemiptera</taxon>
        <taxon>Heteroptera</taxon>
        <taxon>Panheteroptera</taxon>
        <taxon>Cimicomorpha</taxon>
        <taxon>Reduviidae</taxon>
        <taxon>Triatominae</taxon>
        <taxon>Rhodnius</taxon>
    </lineage>
</organism>
<dbReference type="FunFam" id="3.80.10.10:FF:000770">
    <property type="entry name" value="Uncharacterized protein"/>
    <property type="match status" value="1"/>
</dbReference>
<dbReference type="SMART" id="SM00364">
    <property type="entry name" value="LRR_BAC"/>
    <property type="match status" value="6"/>
</dbReference>
<dbReference type="InterPro" id="IPR003591">
    <property type="entry name" value="Leu-rich_rpt_typical-subtyp"/>
</dbReference>
<protein>
    <submittedName>
        <fullName evidence="5">LRRCT domain-containing protein</fullName>
    </submittedName>
</protein>
<dbReference type="GO" id="GO:0005615">
    <property type="term" value="C:extracellular space"/>
    <property type="evidence" value="ECO:0007669"/>
    <property type="project" value="TreeGrafter"/>
</dbReference>
<dbReference type="Proteomes" id="UP000015103">
    <property type="component" value="Unassembled WGS sequence"/>
</dbReference>
<dbReference type="Gene3D" id="3.80.10.10">
    <property type="entry name" value="Ribonuclease Inhibitor"/>
    <property type="match status" value="3"/>
</dbReference>
<evidence type="ECO:0000313" key="5">
    <source>
        <dbReference type="EnsemblMetazoa" id="RPRC000575-PA"/>
    </source>
</evidence>
<dbReference type="PROSITE" id="PS51450">
    <property type="entry name" value="LRR"/>
    <property type="match status" value="2"/>
</dbReference>
<keyword evidence="4" id="KW-0325">Glycoprotein</keyword>
<evidence type="ECO:0000256" key="4">
    <source>
        <dbReference type="ARBA" id="ARBA00023180"/>
    </source>
</evidence>
<dbReference type="PANTHER" id="PTHR45712">
    <property type="entry name" value="AGAP008170-PA"/>
    <property type="match status" value="1"/>
</dbReference>
<keyword evidence="1" id="KW-0433">Leucine-rich repeat</keyword>
<dbReference type="SUPFAM" id="SSF52058">
    <property type="entry name" value="L domain-like"/>
    <property type="match status" value="1"/>
</dbReference>
<dbReference type="InterPro" id="IPR000483">
    <property type="entry name" value="Cys-rich_flank_reg_C"/>
</dbReference>
<dbReference type="HOGENOM" id="CLU_000288_18_6_1"/>
<dbReference type="VEuPathDB" id="VectorBase:RPRC000575"/>
<keyword evidence="6" id="KW-1185">Reference proteome</keyword>
<reference evidence="5" key="1">
    <citation type="submission" date="2015-05" db="UniProtKB">
        <authorList>
            <consortium name="EnsemblMetazoa"/>
        </authorList>
    </citation>
    <scope>IDENTIFICATION</scope>
</reference>
<dbReference type="OMA" id="SFNDMVT"/>
<evidence type="ECO:0000256" key="2">
    <source>
        <dbReference type="ARBA" id="ARBA00022729"/>
    </source>
</evidence>
<dbReference type="InterPro" id="IPR050333">
    <property type="entry name" value="SLRP"/>
</dbReference>
<dbReference type="AlphaFoldDB" id="T1H973"/>
<dbReference type="Pfam" id="PF13855">
    <property type="entry name" value="LRR_8"/>
    <property type="match status" value="3"/>
</dbReference>
<dbReference type="EMBL" id="ACPB03001482">
    <property type="status" value="NOT_ANNOTATED_CDS"/>
    <property type="molecule type" value="Genomic_DNA"/>
</dbReference>
<dbReference type="InterPro" id="IPR032675">
    <property type="entry name" value="LRR_dom_sf"/>
</dbReference>
<keyword evidence="2" id="KW-0732">Signal</keyword>
<evidence type="ECO:0000313" key="6">
    <source>
        <dbReference type="Proteomes" id="UP000015103"/>
    </source>
</evidence>
<proteinExistence type="predicted"/>
<sequence>MLRINVKKKEQEEMLWKAAAAWWMVTFILVHYRPLEAICPNKECTCDDVTLVVSCIYASLTVIPITLNPAIQRLVLKHNKVRAVDAAFHFYSELQYVDLSFNHLVSIPMKSFESQKKLVELHLDNNKLSAVTNKTFDGLRRLTVLNLRGNFLEDLPDKLFSALPQLEELDLGQNRINRIDSTAFLGLNSLRVLYLDDNQLKVVPTPCFPLLGSLAELHVGLNAFTILPDDAFKGLNRLTILNLSGAGLLNVSDNAFRGLQVLRELVITDNRLKKVPTKQLSLLNRLEELAIGQNDFTTLEMDGFKGLVNLRKLDITGASLLEKVEKGALAENLNLETLILSSNKKLASVEEGSLAGLPNLRELTLRDNAFKTFSESLVAWPELRKLDVSENPLDCNCKLLWLRELLVRRNASQVLCAQPTSLKDKSLKNVSPDDLGCALHGPWPHAIIGGVCGAVVAFTALLVIIIYRYRLRVRDAFKDYKWNKRAMARKEHEYQKTFSDDEVPNYIIPQQTLRTIPVTEL</sequence>
<dbReference type="PANTHER" id="PTHR45712:SF22">
    <property type="entry name" value="INSULIN-LIKE GROWTH FACTOR-BINDING PROTEIN COMPLEX ACID LABILE SUBUNIT"/>
    <property type="match status" value="1"/>
</dbReference>
<dbReference type="GO" id="GO:0071944">
    <property type="term" value="C:cell periphery"/>
    <property type="evidence" value="ECO:0007669"/>
    <property type="project" value="UniProtKB-ARBA"/>
</dbReference>
<dbReference type="eggNOG" id="KOG0619">
    <property type="taxonomic scope" value="Eukaryota"/>
</dbReference>
<keyword evidence="3" id="KW-0677">Repeat</keyword>
<dbReference type="FunCoup" id="T1H973">
    <property type="interactions" value="29"/>
</dbReference>
<dbReference type="FunFam" id="3.80.10.10:FF:000611">
    <property type="entry name" value="Capricious, isoform E"/>
    <property type="match status" value="1"/>
</dbReference>
<dbReference type="InterPro" id="IPR001611">
    <property type="entry name" value="Leu-rich_rpt"/>
</dbReference>
<accession>T1H973</accession>
<name>T1H973_RHOPR</name>